<sequence>MVNSTEHVTGGCLCGAVRYKAEAFLKSAYYCHCKNCQKSSGQPAEIGVPIKAGTLEFTGEPPKFHSSSEYGERGFCPHCGSRLLWRPQNGENEWAISVNVGSLDNPEDVIPSAHIFVDRQLPWYRPDDSLPGRRSDEMEVVAAAWKKERLAES</sequence>
<dbReference type="PANTHER" id="PTHR33337:SF40">
    <property type="entry name" value="CENP-V_GFA DOMAIN-CONTAINING PROTEIN-RELATED"/>
    <property type="match status" value="1"/>
</dbReference>
<dbReference type="SUPFAM" id="SSF51316">
    <property type="entry name" value="Mss4-like"/>
    <property type="match status" value="1"/>
</dbReference>
<feature type="domain" description="CENP-V/GFA" evidence="5">
    <location>
        <begin position="8"/>
        <end position="125"/>
    </location>
</feature>
<evidence type="ECO:0000256" key="1">
    <source>
        <dbReference type="ARBA" id="ARBA00005495"/>
    </source>
</evidence>
<comment type="similarity">
    <text evidence="1">Belongs to the Gfa family.</text>
</comment>
<dbReference type="GO" id="GO:0016846">
    <property type="term" value="F:carbon-sulfur lyase activity"/>
    <property type="evidence" value="ECO:0007669"/>
    <property type="project" value="InterPro"/>
</dbReference>
<keyword evidence="4" id="KW-0456">Lyase</keyword>
<gene>
    <name evidence="6" type="ORF">FHR98_001279</name>
</gene>
<dbReference type="InterPro" id="IPR011057">
    <property type="entry name" value="Mss4-like_sf"/>
</dbReference>
<evidence type="ECO:0000256" key="2">
    <source>
        <dbReference type="ARBA" id="ARBA00022723"/>
    </source>
</evidence>
<comment type="caution">
    <text evidence="6">The sequence shown here is derived from an EMBL/GenBank/DDBJ whole genome shotgun (WGS) entry which is preliminary data.</text>
</comment>
<dbReference type="InterPro" id="IPR006913">
    <property type="entry name" value="CENP-V/GFA"/>
</dbReference>
<keyword evidence="7" id="KW-1185">Reference proteome</keyword>
<keyword evidence="2" id="KW-0479">Metal-binding</keyword>
<name>A0A839STG0_9PROT</name>
<dbReference type="EMBL" id="JACHXA010000003">
    <property type="protein sequence ID" value="MBB3065000.1"/>
    <property type="molecule type" value="Genomic_DNA"/>
</dbReference>
<evidence type="ECO:0000313" key="6">
    <source>
        <dbReference type="EMBL" id="MBB3065000.1"/>
    </source>
</evidence>
<dbReference type="PROSITE" id="PS51891">
    <property type="entry name" value="CENP_V_GFA"/>
    <property type="match status" value="1"/>
</dbReference>
<evidence type="ECO:0000256" key="4">
    <source>
        <dbReference type="ARBA" id="ARBA00023239"/>
    </source>
</evidence>
<evidence type="ECO:0000259" key="5">
    <source>
        <dbReference type="PROSITE" id="PS51891"/>
    </source>
</evidence>
<dbReference type="Proteomes" id="UP000581135">
    <property type="component" value="Unassembled WGS sequence"/>
</dbReference>
<dbReference type="RefSeq" id="WP_183415817.1">
    <property type="nucleotide sequence ID" value="NZ_JACHXA010000003.1"/>
</dbReference>
<reference evidence="6 7" key="1">
    <citation type="submission" date="2020-08" db="EMBL/GenBank/DDBJ databases">
        <title>Genomic Encyclopedia of Type Strains, Phase III (KMG-III): the genomes of soil and plant-associated and newly described type strains.</title>
        <authorList>
            <person name="Whitman W."/>
        </authorList>
    </citation>
    <scope>NUCLEOTIDE SEQUENCE [LARGE SCALE GENOMIC DNA]</scope>
    <source>
        <strain evidence="6 7">CECT 8803</strain>
    </source>
</reference>
<proteinExistence type="inferred from homology"/>
<dbReference type="PANTHER" id="PTHR33337">
    <property type="entry name" value="GFA DOMAIN-CONTAINING PROTEIN"/>
    <property type="match status" value="1"/>
</dbReference>
<evidence type="ECO:0000256" key="3">
    <source>
        <dbReference type="ARBA" id="ARBA00022833"/>
    </source>
</evidence>
<evidence type="ECO:0000313" key="7">
    <source>
        <dbReference type="Proteomes" id="UP000581135"/>
    </source>
</evidence>
<dbReference type="GO" id="GO:0046872">
    <property type="term" value="F:metal ion binding"/>
    <property type="evidence" value="ECO:0007669"/>
    <property type="project" value="UniProtKB-KW"/>
</dbReference>
<protein>
    <recommendedName>
        <fullName evidence="5">CENP-V/GFA domain-containing protein</fullName>
    </recommendedName>
</protein>
<dbReference type="Gene3D" id="3.90.1590.10">
    <property type="entry name" value="glutathione-dependent formaldehyde- activating enzyme (gfa)"/>
    <property type="match status" value="1"/>
</dbReference>
<dbReference type="Pfam" id="PF04828">
    <property type="entry name" value="GFA"/>
    <property type="match status" value="1"/>
</dbReference>
<dbReference type="AlphaFoldDB" id="A0A839STG0"/>
<organism evidence="6 7">
    <name type="scientific">Limibacillus halophilus</name>
    <dbReference type="NCBI Taxonomy" id="1579333"/>
    <lineage>
        <taxon>Bacteria</taxon>
        <taxon>Pseudomonadati</taxon>
        <taxon>Pseudomonadota</taxon>
        <taxon>Alphaproteobacteria</taxon>
        <taxon>Rhodospirillales</taxon>
        <taxon>Rhodovibrionaceae</taxon>
        <taxon>Limibacillus</taxon>
    </lineage>
</organism>
<accession>A0A839STG0</accession>
<keyword evidence="3" id="KW-0862">Zinc</keyword>